<feature type="region of interest" description="Disordered" evidence="1">
    <location>
        <begin position="206"/>
        <end position="321"/>
    </location>
</feature>
<accession>A0A1Y2I4R9</accession>
<gene>
    <name evidence="2" type="ORF">BCR44DRAFT_38099</name>
</gene>
<comment type="caution">
    <text evidence="2">The sequence shown here is derived from an EMBL/GenBank/DDBJ whole genome shotgun (WGS) entry which is preliminary data.</text>
</comment>
<name>A0A1Y2I4R9_9FUNG</name>
<evidence type="ECO:0000313" key="2">
    <source>
        <dbReference type="EMBL" id="ORZ41304.1"/>
    </source>
</evidence>
<feature type="region of interest" description="Disordered" evidence="1">
    <location>
        <begin position="1"/>
        <end position="53"/>
    </location>
</feature>
<reference evidence="2 3" key="1">
    <citation type="submission" date="2016-07" db="EMBL/GenBank/DDBJ databases">
        <title>Pervasive Adenine N6-methylation of Active Genes in Fungi.</title>
        <authorList>
            <consortium name="DOE Joint Genome Institute"/>
            <person name="Mondo S.J."/>
            <person name="Dannebaum R.O."/>
            <person name="Kuo R.C."/>
            <person name="Labutti K."/>
            <person name="Haridas S."/>
            <person name="Kuo A."/>
            <person name="Salamov A."/>
            <person name="Ahrendt S.R."/>
            <person name="Lipzen A."/>
            <person name="Sullivan W."/>
            <person name="Andreopoulos W.B."/>
            <person name="Clum A."/>
            <person name="Lindquist E."/>
            <person name="Daum C."/>
            <person name="Ramamoorthy G.K."/>
            <person name="Gryganskyi A."/>
            <person name="Culley D."/>
            <person name="Magnuson J.K."/>
            <person name="James T.Y."/>
            <person name="O'Malley M.A."/>
            <person name="Stajich J.E."/>
            <person name="Spatafora J.W."/>
            <person name="Visel A."/>
            <person name="Grigoriev I.V."/>
        </authorList>
    </citation>
    <scope>NUCLEOTIDE SEQUENCE [LARGE SCALE GENOMIC DNA]</scope>
    <source>
        <strain evidence="2 3">PL171</strain>
    </source>
</reference>
<feature type="region of interest" description="Disordered" evidence="1">
    <location>
        <begin position="509"/>
        <end position="576"/>
    </location>
</feature>
<dbReference type="Proteomes" id="UP000193411">
    <property type="component" value="Unassembled WGS sequence"/>
</dbReference>
<organism evidence="2 3">
    <name type="scientific">Catenaria anguillulae PL171</name>
    <dbReference type="NCBI Taxonomy" id="765915"/>
    <lineage>
        <taxon>Eukaryota</taxon>
        <taxon>Fungi</taxon>
        <taxon>Fungi incertae sedis</taxon>
        <taxon>Blastocladiomycota</taxon>
        <taxon>Blastocladiomycetes</taxon>
        <taxon>Blastocladiales</taxon>
        <taxon>Catenariaceae</taxon>
        <taxon>Catenaria</taxon>
    </lineage>
</organism>
<feature type="compositionally biased region" description="Polar residues" evidence="1">
    <location>
        <begin position="1"/>
        <end position="14"/>
    </location>
</feature>
<evidence type="ECO:0000256" key="1">
    <source>
        <dbReference type="SAM" id="MobiDB-lite"/>
    </source>
</evidence>
<feature type="region of interest" description="Disordered" evidence="1">
    <location>
        <begin position="466"/>
        <end position="488"/>
    </location>
</feature>
<protein>
    <submittedName>
        <fullName evidence="2">Uncharacterized protein</fullName>
    </submittedName>
</protein>
<feature type="compositionally biased region" description="Low complexity" evidence="1">
    <location>
        <begin position="293"/>
        <end position="306"/>
    </location>
</feature>
<sequence length="585" mass="60431">MASNQTSQVSTTRIQRPLTDDAMTSVQAAFDGQPQPPESATPKDPPCAVEDAASQSQFIVKRRRLLTGKLTPAGSATTTITQATLIGGASPRPIQRDAIATAKLPAAKGSSSDLPVTPLSALVDMLEDSTSTLIDYLCLVGGLAAAHVGKDDYEKLASTFAVLLQVASSGSGALESARPGAKASANASATADATDTAEGEVDLVEGKKRTWSQATEGRGAQTGARFEEPTPKFTSTTDARQASAADASYQRIQSSHHKDVTQTSSSAPPPKPADPRLPRNERAHRQRKPTVRGASADPAGKKPAGAARRHNPAPPASGHVTWPVPPGGAMYMPCDVPISSFHIPPPSDAGTATPTNPIPAWIAALHTVESTRQLSLTTAAIEASKMAGAQAASGVVVKREDIADAGASKTQSRRSTIRVHEEALAAASWPTGLRPIFPKPSTLPTAAGIPGFPYLHAGLGTEPVPALRSNAPLHPHTQAAPPFSSAAHHLATGPLTSFANPLARPPAVASTKAFHTEEAGSSANRLPTPPARSLSIAPRPPPPAPSISQPTRAQPAKHLHSKPLAPLAPAPAQPAANQIALARKW</sequence>
<evidence type="ECO:0000313" key="3">
    <source>
        <dbReference type="Proteomes" id="UP000193411"/>
    </source>
</evidence>
<feature type="compositionally biased region" description="Basic and acidic residues" evidence="1">
    <location>
        <begin position="273"/>
        <end position="283"/>
    </location>
</feature>
<proteinExistence type="predicted"/>
<dbReference type="AlphaFoldDB" id="A0A1Y2I4R9"/>
<dbReference type="EMBL" id="MCFL01000001">
    <property type="protein sequence ID" value="ORZ41304.1"/>
    <property type="molecule type" value="Genomic_DNA"/>
</dbReference>
<feature type="compositionally biased region" description="Pro residues" evidence="1">
    <location>
        <begin position="34"/>
        <end position="45"/>
    </location>
</feature>
<keyword evidence="3" id="KW-1185">Reference proteome</keyword>